<evidence type="ECO:0000256" key="1">
    <source>
        <dbReference type="ARBA" id="ARBA00001971"/>
    </source>
</evidence>
<evidence type="ECO:0000256" key="3">
    <source>
        <dbReference type="ARBA" id="ARBA00022723"/>
    </source>
</evidence>
<proteinExistence type="inferred from homology"/>
<evidence type="ECO:0000313" key="6">
    <source>
        <dbReference type="EMBL" id="THU77012.1"/>
    </source>
</evidence>
<dbReference type="GO" id="GO:0016705">
    <property type="term" value="F:oxidoreductase activity, acting on paired donors, with incorporation or reduction of molecular oxygen"/>
    <property type="evidence" value="ECO:0007669"/>
    <property type="project" value="InterPro"/>
</dbReference>
<evidence type="ECO:0000256" key="2">
    <source>
        <dbReference type="ARBA" id="ARBA00010617"/>
    </source>
</evidence>
<keyword evidence="3" id="KW-0479">Metal-binding</keyword>
<dbReference type="GO" id="GO:0004497">
    <property type="term" value="F:monooxygenase activity"/>
    <property type="evidence" value="ECO:0007669"/>
    <property type="project" value="InterPro"/>
</dbReference>
<evidence type="ECO:0000313" key="7">
    <source>
        <dbReference type="Proteomes" id="UP000297245"/>
    </source>
</evidence>
<accession>A0A4S8KN33</accession>
<feature type="non-terminal residue" evidence="6">
    <location>
        <position position="1"/>
    </location>
</feature>
<gene>
    <name evidence="6" type="ORF">K435DRAFT_703395</name>
</gene>
<keyword evidence="7" id="KW-1185">Reference proteome</keyword>
<dbReference type="Proteomes" id="UP000297245">
    <property type="component" value="Unassembled WGS sequence"/>
</dbReference>
<keyword evidence="4" id="KW-0560">Oxidoreductase</keyword>
<protein>
    <recommendedName>
        <fullName evidence="8">Cytochrome P450</fullName>
    </recommendedName>
</protein>
<reference evidence="6 7" key="1">
    <citation type="journal article" date="2019" name="Nat. Ecol. Evol.">
        <title>Megaphylogeny resolves global patterns of mushroom evolution.</title>
        <authorList>
            <person name="Varga T."/>
            <person name="Krizsan K."/>
            <person name="Foldi C."/>
            <person name="Dima B."/>
            <person name="Sanchez-Garcia M."/>
            <person name="Sanchez-Ramirez S."/>
            <person name="Szollosi G.J."/>
            <person name="Szarkandi J.G."/>
            <person name="Papp V."/>
            <person name="Albert L."/>
            <person name="Andreopoulos W."/>
            <person name="Angelini C."/>
            <person name="Antonin V."/>
            <person name="Barry K.W."/>
            <person name="Bougher N.L."/>
            <person name="Buchanan P."/>
            <person name="Buyck B."/>
            <person name="Bense V."/>
            <person name="Catcheside P."/>
            <person name="Chovatia M."/>
            <person name="Cooper J."/>
            <person name="Damon W."/>
            <person name="Desjardin D."/>
            <person name="Finy P."/>
            <person name="Geml J."/>
            <person name="Haridas S."/>
            <person name="Hughes K."/>
            <person name="Justo A."/>
            <person name="Karasinski D."/>
            <person name="Kautmanova I."/>
            <person name="Kiss B."/>
            <person name="Kocsube S."/>
            <person name="Kotiranta H."/>
            <person name="LaButti K.M."/>
            <person name="Lechner B.E."/>
            <person name="Liimatainen K."/>
            <person name="Lipzen A."/>
            <person name="Lukacs Z."/>
            <person name="Mihaltcheva S."/>
            <person name="Morgado L.N."/>
            <person name="Niskanen T."/>
            <person name="Noordeloos M.E."/>
            <person name="Ohm R.A."/>
            <person name="Ortiz-Santana B."/>
            <person name="Ovrebo C."/>
            <person name="Racz N."/>
            <person name="Riley R."/>
            <person name="Savchenko A."/>
            <person name="Shiryaev A."/>
            <person name="Soop K."/>
            <person name="Spirin V."/>
            <person name="Szebenyi C."/>
            <person name="Tomsovsky M."/>
            <person name="Tulloss R.E."/>
            <person name="Uehling J."/>
            <person name="Grigoriev I.V."/>
            <person name="Vagvolgyi C."/>
            <person name="Papp T."/>
            <person name="Martin F.M."/>
            <person name="Miettinen O."/>
            <person name="Hibbett D.S."/>
            <person name="Nagy L.G."/>
        </authorList>
    </citation>
    <scope>NUCLEOTIDE SEQUENCE [LARGE SCALE GENOMIC DNA]</scope>
    <source>
        <strain evidence="6 7">CBS 962.96</strain>
    </source>
</reference>
<dbReference type="GO" id="GO:0020037">
    <property type="term" value="F:heme binding"/>
    <property type="evidence" value="ECO:0007669"/>
    <property type="project" value="InterPro"/>
</dbReference>
<evidence type="ECO:0000256" key="4">
    <source>
        <dbReference type="ARBA" id="ARBA00023002"/>
    </source>
</evidence>
<dbReference type="OrthoDB" id="3265591at2759"/>
<evidence type="ECO:0008006" key="8">
    <source>
        <dbReference type="Google" id="ProtNLM"/>
    </source>
</evidence>
<dbReference type="AlphaFoldDB" id="A0A4S8KN33"/>
<comment type="similarity">
    <text evidence="2">Belongs to the cytochrome P450 family.</text>
</comment>
<comment type="cofactor">
    <cofactor evidence="1">
        <name>heme</name>
        <dbReference type="ChEBI" id="CHEBI:30413"/>
    </cofactor>
</comment>
<dbReference type="GO" id="GO:0005506">
    <property type="term" value="F:iron ion binding"/>
    <property type="evidence" value="ECO:0007669"/>
    <property type="project" value="InterPro"/>
</dbReference>
<dbReference type="SUPFAM" id="SSF48264">
    <property type="entry name" value="Cytochrome P450"/>
    <property type="match status" value="1"/>
</dbReference>
<dbReference type="EMBL" id="ML180599">
    <property type="protein sequence ID" value="THU77012.1"/>
    <property type="molecule type" value="Genomic_DNA"/>
</dbReference>
<dbReference type="InterPro" id="IPR036396">
    <property type="entry name" value="Cyt_P450_sf"/>
</dbReference>
<keyword evidence="5" id="KW-0408">Iron</keyword>
<organism evidence="6 7">
    <name type="scientific">Dendrothele bispora (strain CBS 962.96)</name>
    <dbReference type="NCBI Taxonomy" id="1314807"/>
    <lineage>
        <taxon>Eukaryota</taxon>
        <taxon>Fungi</taxon>
        <taxon>Dikarya</taxon>
        <taxon>Basidiomycota</taxon>
        <taxon>Agaricomycotina</taxon>
        <taxon>Agaricomycetes</taxon>
        <taxon>Agaricomycetidae</taxon>
        <taxon>Agaricales</taxon>
        <taxon>Agaricales incertae sedis</taxon>
        <taxon>Dendrothele</taxon>
    </lineage>
</organism>
<sequence>HTLGKTFRTSNYHFNVVRSTLTRNLGVRFSDVRDEIMTAFSDEIPVSEDWITLPALDTIMKVVCRTTNRLFVGLPMCREPDWIDLNIQFTVQVFGRAPIINLFPGFLQPIVGSLLSPRANALKRARRHIGNVVRERVEKDDQYGRGWADKPVRKNE</sequence>
<name>A0A4S8KN33_DENBC</name>
<evidence type="ECO:0000256" key="5">
    <source>
        <dbReference type="ARBA" id="ARBA00023004"/>
    </source>
</evidence>
<dbReference type="PANTHER" id="PTHR46206">
    <property type="entry name" value="CYTOCHROME P450"/>
    <property type="match status" value="1"/>
</dbReference>